<dbReference type="Gene3D" id="3.40.50.12580">
    <property type="match status" value="1"/>
</dbReference>
<accession>A0A2A3TXP9</accession>
<evidence type="ECO:0000256" key="5">
    <source>
        <dbReference type="ARBA" id="ARBA00022944"/>
    </source>
</evidence>
<dbReference type="GO" id="GO:0047355">
    <property type="term" value="F:CDP-glycerol glycerophosphotransferase activity"/>
    <property type="evidence" value="ECO:0007669"/>
    <property type="project" value="InterPro"/>
</dbReference>
<keyword evidence="3" id="KW-1003">Cell membrane</keyword>
<dbReference type="AlphaFoldDB" id="A0A2A3TXP9"/>
<dbReference type="GO" id="GO:0005886">
    <property type="term" value="C:plasma membrane"/>
    <property type="evidence" value="ECO:0007669"/>
    <property type="project" value="UniProtKB-SubCell"/>
</dbReference>
<dbReference type="InterPro" id="IPR007554">
    <property type="entry name" value="Glycerophosphate_synth"/>
</dbReference>
<dbReference type="PANTHER" id="PTHR37316:SF1">
    <property type="entry name" value="TEICHOIC ACID GLYCEROL-PHOSPHATE PRIMASE"/>
    <property type="match status" value="1"/>
</dbReference>
<evidence type="ECO:0000313" key="8">
    <source>
        <dbReference type="Proteomes" id="UP000217918"/>
    </source>
</evidence>
<keyword evidence="6" id="KW-0472">Membrane</keyword>
<dbReference type="PANTHER" id="PTHR37316">
    <property type="entry name" value="TEICHOIC ACID GLYCEROL-PHOSPHATE PRIMASE"/>
    <property type="match status" value="1"/>
</dbReference>
<evidence type="ECO:0000256" key="2">
    <source>
        <dbReference type="ARBA" id="ARBA00010488"/>
    </source>
</evidence>
<sequence>MWYNSRCYGQRNLVILVINVKEIYLWLVRLMSLLCARRHRNKVVYLLSFSDNLPFIKALAAALPADVDLLVFYRPEHEAAATHLAAAGITTRVFRDDLHFVWRGIPSLMQARLLFCDNYYAFLGGLWHPKNMRIVQMWHAAGAIKRFGWDDPTTSRRPKSDQRRFQAVYNQFDDYVVGSSAMGRVFANSYRVPFERMQILGYPRSDRLVNATWLAKTRQRVYRLAPELQDQRVILYAPTYRDGVTFRPPEGLVTALQQDPAAKVIVKLHPALADQTARLQQELGTQVVVAQHLSTTELLTVTETLITDYSSVAFDYSLLSNAHSLLFYLFDLPAYTQDPGVQADLFEWLPSPALQTAAELAAAIHADTATDFTKFNQHWNSANDGQATQRVIDRYVALLTN</sequence>
<dbReference type="EMBL" id="NVYO01000001">
    <property type="protein sequence ID" value="PBQ23792.1"/>
    <property type="molecule type" value="Genomic_DNA"/>
</dbReference>
<evidence type="ECO:0000256" key="1">
    <source>
        <dbReference type="ARBA" id="ARBA00004202"/>
    </source>
</evidence>
<dbReference type="Pfam" id="PF04464">
    <property type="entry name" value="Glyphos_transf"/>
    <property type="match status" value="1"/>
</dbReference>
<evidence type="ECO:0000256" key="3">
    <source>
        <dbReference type="ARBA" id="ARBA00022475"/>
    </source>
</evidence>
<keyword evidence="5" id="KW-0777">Teichoic acid biosynthesis</keyword>
<dbReference type="RefSeq" id="WP_096110039.1">
    <property type="nucleotide sequence ID" value="NZ_NVYO01000001.1"/>
</dbReference>
<name>A0A2A3TXP9_LEVBR</name>
<keyword evidence="4 7" id="KW-0808">Transferase</keyword>
<dbReference type="InterPro" id="IPR043149">
    <property type="entry name" value="TagF_N"/>
</dbReference>
<evidence type="ECO:0000313" key="7">
    <source>
        <dbReference type="EMBL" id="PBQ23792.1"/>
    </source>
</evidence>
<dbReference type="GO" id="GO:0019350">
    <property type="term" value="P:teichoic acid biosynthetic process"/>
    <property type="evidence" value="ECO:0007669"/>
    <property type="project" value="UniProtKB-KW"/>
</dbReference>
<comment type="subcellular location">
    <subcellularLocation>
        <location evidence="1">Cell membrane</location>
        <topology evidence="1">Peripheral membrane protein</topology>
    </subcellularLocation>
</comment>
<evidence type="ECO:0000256" key="6">
    <source>
        <dbReference type="ARBA" id="ARBA00023136"/>
    </source>
</evidence>
<dbReference type="InterPro" id="IPR051612">
    <property type="entry name" value="Teichoic_Acid_Biosynth"/>
</dbReference>
<evidence type="ECO:0000256" key="4">
    <source>
        <dbReference type="ARBA" id="ARBA00022679"/>
    </source>
</evidence>
<dbReference type="InterPro" id="IPR043148">
    <property type="entry name" value="TagF_C"/>
</dbReference>
<dbReference type="Gene3D" id="3.40.50.11820">
    <property type="match status" value="1"/>
</dbReference>
<proteinExistence type="inferred from homology"/>
<protein>
    <submittedName>
        <fullName evidence="7">CDP-glycerol--poly(Glycerophosphate) glycerophosphotransferase</fullName>
    </submittedName>
</protein>
<reference evidence="7 8" key="1">
    <citation type="submission" date="2017-09" db="EMBL/GenBank/DDBJ databases">
        <title>Genome sequence of Lactobacillus brevis D7.</title>
        <authorList>
            <person name="Kwon M.-S."/>
            <person name="Lim S.K."/>
            <person name="Choi H.-J."/>
        </authorList>
    </citation>
    <scope>NUCLEOTIDE SEQUENCE [LARGE SCALE GENOMIC DNA]</scope>
    <source>
        <strain evidence="7 8">D7</strain>
    </source>
</reference>
<comment type="similarity">
    <text evidence="2">Belongs to the CDP-glycerol glycerophosphotransferase family.</text>
</comment>
<comment type="caution">
    <text evidence="7">The sequence shown here is derived from an EMBL/GenBank/DDBJ whole genome shotgun (WGS) entry which is preliminary data.</text>
</comment>
<dbReference type="Proteomes" id="UP000217918">
    <property type="component" value="Unassembled WGS sequence"/>
</dbReference>
<gene>
    <name evidence="7" type="ORF">CNR29_07095</name>
</gene>
<organism evidence="7 8">
    <name type="scientific">Levilactobacillus brevis</name>
    <name type="common">Lactobacillus brevis</name>
    <dbReference type="NCBI Taxonomy" id="1580"/>
    <lineage>
        <taxon>Bacteria</taxon>
        <taxon>Bacillati</taxon>
        <taxon>Bacillota</taxon>
        <taxon>Bacilli</taxon>
        <taxon>Lactobacillales</taxon>
        <taxon>Lactobacillaceae</taxon>
        <taxon>Levilactobacillus</taxon>
    </lineage>
</organism>